<dbReference type="AlphaFoldDB" id="A0A8H7UGM9"/>
<keyword evidence="1" id="KW-0805">Transcription regulation</keyword>
<dbReference type="InterPro" id="IPR000812">
    <property type="entry name" value="TFIIB"/>
</dbReference>
<evidence type="ECO:0000313" key="4">
    <source>
        <dbReference type="EMBL" id="KAG2185076.1"/>
    </source>
</evidence>
<feature type="region of interest" description="Disordered" evidence="3">
    <location>
        <begin position="324"/>
        <end position="348"/>
    </location>
</feature>
<gene>
    <name evidence="4" type="ORF">INT43_000989</name>
</gene>
<dbReference type="Gene3D" id="1.10.472.170">
    <property type="match status" value="1"/>
</dbReference>
<keyword evidence="2" id="KW-0804">Transcription</keyword>
<dbReference type="PANTHER" id="PTHR11618">
    <property type="entry name" value="TRANSCRIPTION INITIATION FACTOR IIB-RELATED"/>
    <property type="match status" value="1"/>
</dbReference>
<keyword evidence="5" id="KW-1185">Reference proteome</keyword>
<evidence type="ECO:0000313" key="5">
    <source>
        <dbReference type="Proteomes" id="UP000654370"/>
    </source>
</evidence>
<dbReference type="OrthoDB" id="2382064at2759"/>
<dbReference type="SUPFAM" id="SSF47954">
    <property type="entry name" value="Cyclin-like"/>
    <property type="match status" value="1"/>
</dbReference>
<dbReference type="InterPro" id="IPR036915">
    <property type="entry name" value="Cyclin-like_sf"/>
</dbReference>
<reference evidence="4" key="1">
    <citation type="submission" date="2020-12" db="EMBL/GenBank/DDBJ databases">
        <title>Metabolic potential, ecology and presence of endohyphal bacteria is reflected in genomic diversity of Mucoromycotina.</title>
        <authorList>
            <person name="Muszewska A."/>
            <person name="Okrasinska A."/>
            <person name="Steczkiewicz K."/>
            <person name="Drgas O."/>
            <person name="Orlowska M."/>
            <person name="Perlinska-Lenart U."/>
            <person name="Aleksandrzak-Piekarczyk T."/>
            <person name="Szatraj K."/>
            <person name="Zielenkiewicz U."/>
            <person name="Pilsyk S."/>
            <person name="Malc E."/>
            <person name="Mieczkowski P."/>
            <person name="Kruszewska J.S."/>
            <person name="Biernat P."/>
            <person name="Pawlowska J."/>
        </authorList>
    </citation>
    <scope>NUCLEOTIDE SEQUENCE</scope>
    <source>
        <strain evidence="4">WA0000067209</strain>
    </source>
</reference>
<protein>
    <recommendedName>
        <fullName evidence="6">TFIIB-type domain-containing protein</fullName>
    </recommendedName>
</protein>
<evidence type="ECO:0000256" key="1">
    <source>
        <dbReference type="ARBA" id="ARBA00023015"/>
    </source>
</evidence>
<evidence type="ECO:0000256" key="2">
    <source>
        <dbReference type="ARBA" id="ARBA00023163"/>
    </source>
</evidence>
<dbReference type="PANTHER" id="PTHR11618:SF13">
    <property type="entry name" value="TRANSCRIPTION INITIATION FACTOR IIB"/>
    <property type="match status" value="1"/>
</dbReference>
<dbReference type="GO" id="GO:0070897">
    <property type="term" value="P:transcription preinitiation complex assembly"/>
    <property type="evidence" value="ECO:0007669"/>
    <property type="project" value="InterPro"/>
</dbReference>
<dbReference type="EMBL" id="JAEPQZ010000002">
    <property type="protein sequence ID" value="KAG2185076.1"/>
    <property type="molecule type" value="Genomic_DNA"/>
</dbReference>
<name>A0A8H7UGM9_MORIS</name>
<evidence type="ECO:0000256" key="3">
    <source>
        <dbReference type="SAM" id="MobiDB-lite"/>
    </source>
</evidence>
<comment type="caution">
    <text evidence="4">The sequence shown here is derived from an EMBL/GenBank/DDBJ whole genome shotgun (WGS) entry which is preliminary data.</text>
</comment>
<dbReference type="GO" id="GO:0097550">
    <property type="term" value="C:transcription preinitiation complex"/>
    <property type="evidence" value="ECO:0007669"/>
    <property type="project" value="TreeGrafter"/>
</dbReference>
<feature type="compositionally biased region" description="Polar residues" evidence="3">
    <location>
        <begin position="324"/>
        <end position="343"/>
    </location>
</feature>
<organism evidence="4 5">
    <name type="scientific">Mortierella isabellina</name>
    <name type="common">Filamentous fungus</name>
    <name type="synonym">Umbelopsis isabellina</name>
    <dbReference type="NCBI Taxonomy" id="91625"/>
    <lineage>
        <taxon>Eukaryota</taxon>
        <taxon>Fungi</taxon>
        <taxon>Fungi incertae sedis</taxon>
        <taxon>Mucoromycota</taxon>
        <taxon>Mucoromycotina</taxon>
        <taxon>Umbelopsidomycetes</taxon>
        <taxon>Umbelopsidales</taxon>
        <taxon>Umbelopsidaceae</taxon>
        <taxon>Umbelopsis</taxon>
    </lineage>
</organism>
<accession>A0A8H7UGM9</accession>
<proteinExistence type="predicted"/>
<dbReference type="Proteomes" id="UP000654370">
    <property type="component" value="Unassembled WGS sequence"/>
</dbReference>
<dbReference type="GO" id="GO:0005634">
    <property type="term" value="C:nucleus"/>
    <property type="evidence" value="ECO:0007669"/>
    <property type="project" value="TreeGrafter"/>
</dbReference>
<evidence type="ECO:0008006" key="6">
    <source>
        <dbReference type="Google" id="ProtNLM"/>
    </source>
</evidence>
<sequence>MSEVNACPSCGADASHRKTDDEQPSLIFCEQCGYVLQDSHFMLDRHIPRNPDPRPRVQFKRPRSMEKHITNTLKEIFRLAVTYHLTDEEIYAAKRYLSKYYETCRPPSYDITATALVYLVRKQSRRPIGLRTFAANAGIPLHQIGREYLKMVKVLHPNIPEDSWEPAIDLAGLAAKAYKYLGPLRNKEPAFSYQELLKLARRILDTAVASSYNTGRAVNSFVVACIVLASDVLSDTRVTGKRRRERLNDIGALTLTAGQSIEKRYTELGKLFRQKADALPWKVSSGNKCTDIVPVLLDILEFEESLQSSVTTAKVEEMKKSRQASLDSNFEGASSEMSNQPSGDSELATAISGPPSFLRAEIARKQTMAQLEKARKFDESLNENEEDPEVLQMIYLQDNGYSDEEIYLMTEKQRNALEDSLRFREQHFISQRDDLDDPHLDDEDLSFEEQKMYIIAPVSKRSIIGTKRTRAAINK</sequence>